<accession>A0A497YCK2</accession>
<comment type="caution">
    <text evidence="1">The sequence shown here is derived from an EMBL/GenBank/DDBJ whole genome shotgun (WGS) entry which is preliminary data.</text>
</comment>
<dbReference type="Proteomes" id="UP000273898">
    <property type="component" value="Unassembled WGS sequence"/>
</dbReference>
<evidence type="ECO:0000313" key="1">
    <source>
        <dbReference type="EMBL" id="RLJ80216.1"/>
    </source>
</evidence>
<reference evidence="1 2" key="1">
    <citation type="submission" date="2018-10" db="EMBL/GenBank/DDBJ databases">
        <title>Genomic Encyclopedia of Archaeal and Bacterial Type Strains, Phase II (KMG-II): from individual species to whole genera.</title>
        <authorList>
            <person name="Goeker M."/>
        </authorList>
    </citation>
    <scope>NUCLEOTIDE SEQUENCE [LARGE SCALE GENOMIC DNA]</scope>
    <source>
        <strain evidence="1 2">DSM 19624</strain>
    </source>
</reference>
<dbReference type="AlphaFoldDB" id="A0A497YCK2"/>
<protein>
    <submittedName>
        <fullName evidence="1">Uncharacterized protein</fullName>
    </submittedName>
</protein>
<dbReference type="EMBL" id="RCCK01000010">
    <property type="protein sequence ID" value="RLJ80216.1"/>
    <property type="molecule type" value="Genomic_DNA"/>
</dbReference>
<gene>
    <name evidence="1" type="ORF">BCL90_0966</name>
</gene>
<sequence>MLNNLTKIFRRFLPINILSITPKDIRKSKYPHTFKSNFYHNKGSAVIKFHRPVSKYVDYGQE</sequence>
<evidence type="ECO:0000313" key="2">
    <source>
        <dbReference type="Proteomes" id="UP000273898"/>
    </source>
</evidence>
<organism evidence="1 2">
    <name type="scientific">Pedobacter alluvionis</name>
    <dbReference type="NCBI Taxonomy" id="475253"/>
    <lineage>
        <taxon>Bacteria</taxon>
        <taxon>Pseudomonadati</taxon>
        <taxon>Bacteroidota</taxon>
        <taxon>Sphingobacteriia</taxon>
        <taxon>Sphingobacteriales</taxon>
        <taxon>Sphingobacteriaceae</taxon>
        <taxon>Pedobacter</taxon>
    </lineage>
</organism>
<name>A0A497YCK2_9SPHI</name>
<proteinExistence type="predicted"/>